<evidence type="ECO:0000313" key="6">
    <source>
        <dbReference type="EMBL" id="KAJ0973048.1"/>
    </source>
</evidence>
<protein>
    <recommendedName>
        <fullName evidence="5">ClpA/ClpB AAA lid domain-containing protein</fullName>
    </recommendedName>
</protein>
<gene>
    <name evidence="6" type="ORF">J5N97_021007</name>
</gene>
<dbReference type="InterPro" id="IPR041546">
    <property type="entry name" value="ClpA/ClpB_AAA_lid"/>
</dbReference>
<keyword evidence="1" id="KW-0677">Repeat</keyword>
<dbReference type="Proteomes" id="UP001085076">
    <property type="component" value="Miscellaneous, Linkage group lg05"/>
</dbReference>
<dbReference type="EMBL" id="JAGGNH010000005">
    <property type="protein sequence ID" value="KAJ0973048.1"/>
    <property type="molecule type" value="Genomic_DNA"/>
</dbReference>
<dbReference type="AlphaFoldDB" id="A0A9D5CGV8"/>
<dbReference type="Pfam" id="PF17871">
    <property type="entry name" value="AAA_lid_9"/>
    <property type="match status" value="1"/>
</dbReference>
<dbReference type="InterPro" id="IPR027417">
    <property type="entry name" value="P-loop_NTPase"/>
</dbReference>
<evidence type="ECO:0000313" key="7">
    <source>
        <dbReference type="Proteomes" id="UP001085076"/>
    </source>
</evidence>
<dbReference type="GO" id="GO:0005737">
    <property type="term" value="C:cytoplasm"/>
    <property type="evidence" value="ECO:0007669"/>
    <property type="project" value="TreeGrafter"/>
</dbReference>
<feature type="signal peptide" evidence="4">
    <location>
        <begin position="1"/>
        <end position="18"/>
    </location>
</feature>
<dbReference type="PANTHER" id="PTHR11638:SF155">
    <property type="entry name" value="CHAPERONE PROTEIN CLPC1, CHLOROPLASTIC-LIKE"/>
    <property type="match status" value="1"/>
</dbReference>
<accession>A0A9D5CGV8</accession>
<evidence type="ECO:0000256" key="4">
    <source>
        <dbReference type="SAM" id="SignalP"/>
    </source>
</evidence>
<dbReference type="GO" id="GO:0016887">
    <property type="term" value="F:ATP hydrolysis activity"/>
    <property type="evidence" value="ECO:0007669"/>
    <property type="project" value="TreeGrafter"/>
</dbReference>
<reference evidence="6" key="1">
    <citation type="submission" date="2021-03" db="EMBL/GenBank/DDBJ databases">
        <authorList>
            <person name="Li Z."/>
            <person name="Yang C."/>
        </authorList>
    </citation>
    <scope>NUCLEOTIDE SEQUENCE</scope>
    <source>
        <strain evidence="6">Dzin_1.0</strain>
        <tissue evidence="6">Leaf</tissue>
    </source>
</reference>
<dbReference type="GO" id="GO:0034605">
    <property type="term" value="P:cellular response to heat"/>
    <property type="evidence" value="ECO:0007669"/>
    <property type="project" value="TreeGrafter"/>
</dbReference>
<organism evidence="6 7">
    <name type="scientific">Dioscorea zingiberensis</name>
    <dbReference type="NCBI Taxonomy" id="325984"/>
    <lineage>
        <taxon>Eukaryota</taxon>
        <taxon>Viridiplantae</taxon>
        <taxon>Streptophyta</taxon>
        <taxon>Embryophyta</taxon>
        <taxon>Tracheophyta</taxon>
        <taxon>Spermatophyta</taxon>
        <taxon>Magnoliopsida</taxon>
        <taxon>Liliopsida</taxon>
        <taxon>Dioscoreales</taxon>
        <taxon>Dioscoreaceae</taxon>
        <taxon>Dioscorea</taxon>
    </lineage>
</organism>
<evidence type="ECO:0000259" key="5">
    <source>
        <dbReference type="Pfam" id="PF17871"/>
    </source>
</evidence>
<evidence type="ECO:0000256" key="1">
    <source>
        <dbReference type="ARBA" id="ARBA00022737"/>
    </source>
</evidence>
<name>A0A9D5CGV8_9LILI</name>
<proteinExistence type="predicted"/>
<dbReference type="PANTHER" id="PTHR11638">
    <property type="entry name" value="ATP-DEPENDENT CLP PROTEASE"/>
    <property type="match status" value="1"/>
</dbReference>
<evidence type="ECO:0000256" key="2">
    <source>
        <dbReference type="ARBA" id="ARBA00022741"/>
    </source>
</evidence>
<dbReference type="Gene3D" id="1.10.8.60">
    <property type="match status" value="1"/>
</dbReference>
<dbReference type="InterPro" id="IPR050130">
    <property type="entry name" value="ClpA_ClpB"/>
</dbReference>
<dbReference type="SUPFAM" id="SSF52540">
    <property type="entry name" value="P-loop containing nucleoside triphosphate hydrolases"/>
    <property type="match status" value="1"/>
</dbReference>
<dbReference type="OrthoDB" id="64915at2759"/>
<feature type="chain" id="PRO_5039216483" description="ClpA/ClpB AAA lid domain-containing protein" evidence="4">
    <location>
        <begin position="19"/>
        <end position="157"/>
    </location>
</feature>
<keyword evidence="4" id="KW-0732">Signal</keyword>
<keyword evidence="3" id="KW-0067">ATP-binding</keyword>
<keyword evidence="7" id="KW-1185">Reference proteome</keyword>
<dbReference type="GO" id="GO:0005524">
    <property type="term" value="F:ATP binding"/>
    <property type="evidence" value="ECO:0007669"/>
    <property type="project" value="UniProtKB-KW"/>
</dbReference>
<feature type="domain" description="ClpA/ClpB AAA lid" evidence="5">
    <location>
        <begin position="97"/>
        <end position="149"/>
    </location>
</feature>
<evidence type="ECO:0000256" key="3">
    <source>
        <dbReference type="ARBA" id="ARBA00022840"/>
    </source>
</evidence>
<reference evidence="6" key="2">
    <citation type="journal article" date="2022" name="Hortic Res">
        <title>The genome of Dioscorea zingiberensis sheds light on the biosynthesis, origin and evolution of the medicinally important diosgenin saponins.</title>
        <authorList>
            <person name="Li Y."/>
            <person name="Tan C."/>
            <person name="Li Z."/>
            <person name="Guo J."/>
            <person name="Li S."/>
            <person name="Chen X."/>
            <person name="Wang C."/>
            <person name="Dai X."/>
            <person name="Yang H."/>
            <person name="Song W."/>
            <person name="Hou L."/>
            <person name="Xu J."/>
            <person name="Tong Z."/>
            <person name="Xu A."/>
            <person name="Yuan X."/>
            <person name="Wang W."/>
            <person name="Yang Q."/>
            <person name="Chen L."/>
            <person name="Sun Z."/>
            <person name="Wang K."/>
            <person name="Pan B."/>
            <person name="Chen J."/>
            <person name="Bao Y."/>
            <person name="Liu F."/>
            <person name="Qi X."/>
            <person name="Gang D.R."/>
            <person name="Wen J."/>
            <person name="Li J."/>
        </authorList>
    </citation>
    <scope>NUCLEOTIDE SEQUENCE</scope>
    <source>
        <strain evidence="6">Dzin_1.0</strain>
    </source>
</reference>
<keyword evidence="2" id="KW-0547">Nucleotide-binding</keyword>
<sequence>MLRLVVLVSSQWFCGLYHQLIWRVDDTKGTLQIERNRDIGWHGFLVPFYQADRQCEKNFYPLCGIIEDLKAFINDLTQATNKDVAGFVPLQLPEAMYHHHIKFSDEALISAAKLSDQYIRDCFLPDKAIDLVDEAGSLVNLRHVQVRRECATDAEWC</sequence>
<comment type="caution">
    <text evidence="6">The sequence shown here is derived from an EMBL/GenBank/DDBJ whole genome shotgun (WGS) entry which is preliminary data.</text>
</comment>